<keyword evidence="3" id="KW-0238">DNA-binding</keyword>
<dbReference type="InterPro" id="IPR052021">
    <property type="entry name" value="Type-I_RS_S_subunit"/>
</dbReference>
<dbReference type="Gene3D" id="1.10.287.1120">
    <property type="entry name" value="Bipartite methylase S protein"/>
    <property type="match status" value="1"/>
</dbReference>
<dbReference type="Gene3D" id="3.90.220.20">
    <property type="entry name" value="DNA methylase specificity domains"/>
    <property type="match status" value="2"/>
</dbReference>
<dbReference type="EMBL" id="FMYL01000014">
    <property type="protein sequence ID" value="SDC25851.1"/>
    <property type="molecule type" value="Genomic_DNA"/>
</dbReference>
<name>A0A1G6K4T2_9GAMM</name>
<feature type="coiled-coil region" evidence="4">
    <location>
        <begin position="175"/>
        <end position="202"/>
    </location>
</feature>
<evidence type="ECO:0000256" key="2">
    <source>
        <dbReference type="ARBA" id="ARBA00022747"/>
    </source>
</evidence>
<dbReference type="OrthoDB" id="9798929at2"/>
<keyword evidence="4" id="KW-0175">Coiled coil</keyword>
<dbReference type="InterPro" id="IPR000055">
    <property type="entry name" value="Restrct_endonuc_typeI_TRD"/>
</dbReference>
<reference evidence="7" key="1">
    <citation type="submission" date="2016-09" db="EMBL/GenBank/DDBJ databases">
        <authorList>
            <person name="Varghese N."/>
            <person name="Submissions S."/>
        </authorList>
    </citation>
    <scope>NUCLEOTIDE SEQUENCE [LARGE SCALE GENOMIC DNA]</scope>
    <source>
        <strain evidence="7">ANC 4422</strain>
    </source>
</reference>
<keyword evidence="2" id="KW-0680">Restriction system</keyword>
<dbReference type="GO" id="GO:0003677">
    <property type="term" value="F:DNA binding"/>
    <property type="evidence" value="ECO:0007669"/>
    <property type="project" value="UniProtKB-KW"/>
</dbReference>
<dbReference type="InterPro" id="IPR044946">
    <property type="entry name" value="Restrct_endonuc_typeI_TRD_sf"/>
</dbReference>
<dbReference type="Pfam" id="PF01420">
    <property type="entry name" value="Methylase_S"/>
    <property type="match status" value="2"/>
</dbReference>
<dbReference type="SUPFAM" id="SSF116734">
    <property type="entry name" value="DNA methylase specificity domain"/>
    <property type="match status" value="2"/>
</dbReference>
<feature type="domain" description="Type I restriction modification DNA specificity" evidence="5">
    <location>
        <begin position="233"/>
        <end position="413"/>
    </location>
</feature>
<evidence type="ECO:0000256" key="1">
    <source>
        <dbReference type="ARBA" id="ARBA00010923"/>
    </source>
</evidence>
<gene>
    <name evidence="6" type="ORF">SAMN05421733_11434</name>
</gene>
<dbReference type="RefSeq" id="WP_092749957.1">
    <property type="nucleotide sequence ID" value="NZ_FMYL01000014.1"/>
</dbReference>
<dbReference type="STRING" id="1219383.SAMN05421733_11434"/>
<dbReference type="PANTHER" id="PTHR30408:SF12">
    <property type="entry name" value="TYPE I RESTRICTION ENZYME MJAVIII SPECIFICITY SUBUNIT"/>
    <property type="match status" value="1"/>
</dbReference>
<accession>A0A1G6K4T2</accession>
<proteinExistence type="inferred from homology"/>
<evidence type="ECO:0000256" key="4">
    <source>
        <dbReference type="SAM" id="Coils"/>
    </source>
</evidence>
<organism evidence="6 7">
    <name type="scientific">Acinetobacter boissieri</name>
    <dbReference type="NCBI Taxonomy" id="1219383"/>
    <lineage>
        <taxon>Bacteria</taxon>
        <taxon>Pseudomonadati</taxon>
        <taxon>Pseudomonadota</taxon>
        <taxon>Gammaproteobacteria</taxon>
        <taxon>Moraxellales</taxon>
        <taxon>Moraxellaceae</taxon>
        <taxon>Acinetobacter</taxon>
    </lineage>
</organism>
<comment type="similarity">
    <text evidence="1">Belongs to the type-I restriction system S methylase family.</text>
</comment>
<evidence type="ECO:0000313" key="6">
    <source>
        <dbReference type="EMBL" id="SDC25851.1"/>
    </source>
</evidence>
<dbReference type="PANTHER" id="PTHR30408">
    <property type="entry name" value="TYPE-1 RESTRICTION ENZYME ECOKI SPECIFICITY PROTEIN"/>
    <property type="match status" value="1"/>
</dbReference>
<dbReference type="Proteomes" id="UP000242501">
    <property type="component" value="Unassembled WGS sequence"/>
</dbReference>
<dbReference type="AlphaFoldDB" id="A0A1G6K4T2"/>
<sequence>MNFKPYPSYKNSSINWLGDIPEHWQKVRTKDIFNYRKEEALENDEIITAFRDGQVTLRKNRRSDGFTNSIKEHGYQHIYNGDLVIHEMDAFAGAIGVSDSSGKSTPVYTVCYSKDQNSNHHFYSHFFRTMAKIGFINSLAKGIRVRSTEFRWNESKNVYLAFPPKIEQHKIVSFLDQETTKIDKLIAKQEQLIELLEEQRKSVISHAVTKGLDPNVAMKDSGVEWLGEVPESWFTPSIKHILEISITDGPHETPEFVDEGIPFISAEAISKGKINFEKKRGYITKELNAIYSKKYSPKLNDIYMVKSGATTGKVALVETTDIFNIWSPLAVFRCHKNKILPKFLFLVFNSSHFYDALVLNWSYGTQQNIGMGVLSNIEIPLPSLNEQSTIINYLDQENQKMDILVSKQKALIEKLKEYRASVISHAVTGKIDVREWVA</sequence>
<evidence type="ECO:0000256" key="3">
    <source>
        <dbReference type="ARBA" id="ARBA00023125"/>
    </source>
</evidence>
<protein>
    <submittedName>
        <fullName evidence="6">Type I restriction enzyme, S subunit</fullName>
    </submittedName>
</protein>
<keyword evidence="7" id="KW-1185">Reference proteome</keyword>
<dbReference type="GO" id="GO:0009307">
    <property type="term" value="P:DNA restriction-modification system"/>
    <property type="evidence" value="ECO:0007669"/>
    <property type="project" value="UniProtKB-KW"/>
</dbReference>
<evidence type="ECO:0000313" key="7">
    <source>
        <dbReference type="Proteomes" id="UP000242501"/>
    </source>
</evidence>
<evidence type="ECO:0000259" key="5">
    <source>
        <dbReference type="Pfam" id="PF01420"/>
    </source>
</evidence>
<feature type="domain" description="Type I restriction modification DNA specificity" evidence="5">
    <location>
        <begin position="21"/>
        <end position="194"/>
    </location>
</feature>